<dbReference type="AlphaFoldDB" id="A0A8H6CEH0"/>
<dbReference type="GeneID" id="59330354"/>
<feature type="compositionally biased region" description="Low complexity" evidence="1">
    <location>
        <begin position="45"/>
        <end position="60"/>
    </location>
</feature>
<dbReference type="EMBL" id="JACCJB010000013">
    <property type="protein sequence ID" value="KAF6221972.1"/>
    <property type="molecule type" value="Genomic_DNA"/>
</dbReference>
<evidence type="ECO:0000256" key="1">
    <source>
        <dbReference type="SAM" id="MobiDB-lite"/>
    </source>
</evidence>
<organism evidence="2 3">
    <name type="scientific">Letharia lupina</name>
    <dbReference type="NCBI Taxonomy" id="560253"/>
    <lineage>
        <taxon>Eukaryota</taxon>
        <taxon>Fungi</taxon>
        <taxon>Dikarya</taxon>
        <taxon>Ascomycota</taxon>
        <taxon>Pezizomycotina</taxon>
        <taxon>Lecanoromycetes</taxon>
        <taxon>OSLEUM clade</taxon>
        <taxon>Lecanoromycetidae</taxon>
        <taxon>Lecanorales</taxon>
        <taxon>Lecanorineae</taxon>
        <taxon>Parmeliaceae</taxon>
        <taxon>Letharia</taxon>
    </lineage>
</organism>
<dbReference type="Proteomes" id="UP000593566">
    <property type="component" value="Unassembled WGS sequence"/>
</dbReference>
<comment type="caution">
    <text evidence="2">The sequence shown here is derived from an EMBL/GenBank/DDBJ whole genome shotgun (WGS) entry which is preliminary data.</text>
</comment>
<feature type="compositionally biased region" description="Polar residues" evidence="1">
    <location>
        <begin position="112"/>
        <end position="125"/>
    </location>
</feature>
<name>A0A8H6CEH0_9LECA</name>
<protein>
    <submittedName>
        <fullName evidence="2">Uncharacterized protein</fullName>
    </submittedName>
</protein>
<sequence length="566" mass="61534">MARRGPSATGPEGPSPILKHRRAPAPVLSPQHLAFARSLPHSNASTPTPSLLTPPVSGTPNMSPPPRHEADDYMNVHIPDHHHHTRKHSRNKTRKLHNIREGSEGSRLPQRSLRSGPQTAASNGSDCELCAAGISDDGEDSGSNAPLIKRLGRPNLRSRLHGSQDTTEVDGFHIQTWPTLSSSIVAVDEPESPAVNALRSLSLQVPIRSSSHGLQRVSTALANTLNIFRPNTAISFDAVPSHKASKKAEEVSRRSSAHSRSLASRNINRRCPPLKDGKDVFRTLGTPATITVRKASNVYSISPITTSISASLIREHKRAADAPASELLAFYSSPTLEKRPTVTDLPSPESAEAPRRLKEQPTFTLETKSRSVRRGSKSVSQFSDISNVRRCSMPAEAALTFADVHVVPGSFIARPKSRKQSLVPTEFSRRISTVQFWSRNSVHEVIWREDETRSESSLTASSRASQHVGHSFRSTPSPESEGSPAQEPAIEQEETKAALPMGSDSVSVFMKIPDNLFRWTWGPSSASSEGTPRAVDPKSDPLGHVAEPSPRAAYTQDDPVEQVLIP</sequence>
<feature type="region of interest" description="Disordered" evidence="1">
    <location>
        <begin position="244"/>
        <end position="269"/>
    </location>
</feature>
<feature type="compositionally biased region" description="Basic residues" evidence="1">
    <location>
        <begin position="80"/>
        <end position="97"/>
    </location>
</feature>
<feature type="compositionally biased region" description="Low complexity" evidence="1">
    <location>
        <begin position="455"/>
        <end position="465"/>
    </location>
</feature>
<feature type="region of interest" description="Disordered" evidence="1">
    <location>
        <begin position="1"/>
        <end position="125"/>
    </location>
</feature>
<evidence type="ECO:0000313" key="2">
    <source>
        <dbReference type="EMBL" id="KAF6221972.1"/>
    </source>
</evidence>
<accession>A0A8H6CEH0</accession>
<feature type="region of interest" description="Disordered" evidence="1">
    <location>
        <begin position="449"/>
        <end position="501"/>
    </location>
</feature>
<feature type="region of interest" description="Disordered" evidence="1">
    <location>
        <begin position="520"/>
        <end position="566"/>
    </location>
</feature>
<feature type="region of interest" description="Disordered" evidence="1">
    <location>
        <begin position="338"/>
        <end position="361"/>
    </location>
</feature>
<evidence type="ECO:0000313" key="3">
    <source>
        <dbReference type="Proteomes" id="UP000593566"/>
    </source>
</evidence>
<reference evidence="2 3" key="1">
    <citation type="journal article" date="2020" name="Genomics">
        <title>Complete, high-quality genomes from long-read metagenomic sequencing of two wolf lichen thalli reveals enigmatic genome architecture.</title>
        <authorList>
            <person name="McKenzie S.K."/>
            <person name="Walston R.F."/>
            <person name="Allen J.L."/>
        </authorList>
    </citation>
    <scope>NUCLEOTIDE SEQUENCE [LARGE SCALE GENOMIC DNA]</scope>
    <source>
        <strain evidence="2">WasteWater1</strain>
    </source>
</reference>
<keyword evidence="3" id="KW-1185">Reference proteome</keyword>
<gene>
    <name evidence="2" type="ORF">HO133_001940</name>
</gene>
<dbReference type="RefSeq" id="XP_037151407.1">
    <property type="nucleotide sequence ID" value="XM_037292868.1"/>
</dbReference>
<proteinExistence type="predicted"/>